<dbReference type="Proteomes" id="UP000248646">
    <property type="component" value="Unassembled WGS sequence"/>
</dbReference>
<dbReference type="Gene3D" id="2.20.230.10">
    <property type="entry name" value="Resuscitation-promoting factor rpfb"/>
    <property type="match status" value="1"/>
</dbReference>
<dbReference type="PANTHER" id="PTHR39160:SF4">
    <property type="entry name" value="RESUSCITATION-PROMOTING FACTOR RPFB"/>
    <property type="match status" value="1"/>
</dbReference>
<dbReference type="InterPro" id="IPR011098">
    <property type="entry name" value="G5_dom"/>
</dbReference>
<dbReference type="EMBL" id="QKZI01000010">
    <property type="protein sequence ID" value="PZX02846.1"/>
    <property type="molecule type" value="Genomic_DNA"/>
</dbReference>
<evidence type="ECO:0000259" key="3">
    <source>
        <dbReference type="PROSITE" id="PS51109"/>
    </source>
</evidence>
<gene>
    <name evidence="4" type="ORF">C7437_11045</name>
</gene>
<dbReference type="Pfam" id="PF06725">
    <property type="entry name" value="3D"/>
    <property type="match status" value="1"/>
</dbReference>
<accession>A0A2W7MLN9</accession>
<feature type="domain" description="G5" evidence="3">
    <location>
        <begin position="210"/>
        <end position="290"/>
    </location>
</feature>
<keyword evidence="5" id="KW-1185">Reference proteome</keyword>
<protein>
    <submittedName>
        <fullName evidence="4">Uncharacterized protein YabE (DUF348 family)</fullName>
    </submittedName>
</protein>
<dbReference type="PROSITE" id="PS51109">
    <property type="entry name" value="G5"/>
    <property type="match status" value="1"/>
</dbReference>
<keyword evidence="2" id="KW-1133">Transmembrane helix</keyword>
<name>A0A2W7MLN9_9BACI</name>
<dbReference type="PANTHER" id="PTHR39160">
    <property type="entry name" value="CELL WALL-BINDING PROTEIN YOCH"/>
    <property type="match status" value="1"/>
</dbReference>
<dbReference type="RefSeq" id="WP_111440832.1">
    <property type="nucleotide sequence ID" value="NZ_QKZI01000010.1"/>
</dbReference>
<dbReference type="SUPFAM" id="SSF50685">
    <property type="entry name" value="Barwin-like endoglucanases"/>
    <property type="match status" value="1"/>
</dbReference>
<comment type="caution">
    <text evidence="4">The sequence shown here is derived from an EMBL/GenBank/DDBJ whole genome shotgun (WGS) entry which is preliminary data.</text>
</comment>
<proteinExistence type="predicted"/>
<dbReference type="CDD" id="cd22786">
    <property type="entry name" value="DPBB_YuiC-like"/>
    <property type="match status" value="1"/>
</dbReference>
<organism evidence="4 5">
    <name type="scientific">Psychrobacillus insolitus</name>
    <dbReference type="NCBI Taxonomy" id="1461"/>
    <lineage>
        <taxon>Bacteria</taxon>
        <taxon>Bacillati</taxon>
        <taxon>Bacillota</taxon>
        <taxon>Bacilli</taxon>
        <taxon>Bacillales</taxon>
        <taxon>Bacillaceae</taxon>
        <taxon>Psychrobacillus</taxon>
    </lineage>
</organism>
<dbReference type="GO" id="GO:0004553">
    <property type="term" value="F:hydrolase activity, hydrolyzing O-glycosyl compounds"/>
    <property type="evidence" value="ECO:0007669"/>
    <property type="project" value="InterPro"/>
</dbReference>
<dbReference type="AlphaFoldDB" id="A0A2W7MLN9"/>
<dbReference type="Pfam" id="PF03990">
    <property type="entry name" value="DUF348"/>
    <property type="match status" value="3"/>
</dbReference>
<reference evidence="4 5" key="1">
    <citation type="submission" date="2018-06" db="EMBL/GenBank/DDBJ databases">
        <title>Genomic Encyclopedia of Type Strains, Phase IV (KMG-IV): sequencing the most valuable type-strain genomes for metagenomic binning, comparative biology and taxonomic classification.</title>
        <authorList>
            <person name="Goeker M."/>
        </authorList>
    </citation>
    <scope>NUCLEOTIDE SEQUENCE [LARGE SCALE GENOMIC DNA]</scope>
    <source>
        <strain evidence="4 5">DSM 5</strain>
    </source>
</reference>
<evidence type="ECO:0000313" key="5">
    <source>
        <dbReference type="Proteomes" id="UP000248646"/>
    </source>
</evidence>
<dbReference type="SMART" id="SM01208">
    <property type="entry name" value="G5"/>
    <property type="match status" value="1"/>
</dbReference>
<keyword evidence="2" id="KW-0472">Membrane</keyword>
<feature type="transmembrane region" description="Helical" evidence="2">
    <location>
        <begin position="20"/>
        <end position="38"/>
    </location>
</feature>
<dbReference type="GO" id="GO:0019867">
    <property type="term" value="C:outer membrane"/>
    <property type="evidence" value="ECO:0007669"/>
    <property type="project" value="InterPro"/>
</dbReference>
<evidence type="ECO:0000256" key="2">
    <source>
        <dbReference type="SAM" id="Phobius"/>
    </source>
</evidence>
<dbReference type="InterPro" id="IPR051933">
    <property type="entry name" value="Resuscitation_pf_RpfB"/>
</dbReference>
<keyword evidence="2" id="KW-0812">Transmembrane</keyword>
<sequence length="425" mass="45942">MIKKSMKNLFFQSLRTKQTLVTVASFMLFLAVVSFVLFEGTKKNVALTVNGEQQEILTHANTVGELLEQNAIEVANEDYIQPSVNTTISNDLSVEWEQAIKIDIIVGGETKTISTTADVVSEVLAEANVQIAEHDAVTPAADAEVGPNGIIALEKAFEVTLVDGKEETKVWSTSTTVADFLKQHNIQLNEFDRVELAMDELILPESVIQVVRVEKVTDVVEEETNFAVETKKDDSLLKGKEKVVQAGEKGSVKRTYEVVKENDKEVSRNLLNEEVEKESTKKVIAVGTKIVTASVPQGKKVATASVSQGKKVATTSVSRGASSSEEPAQGKEFYVTATAYTAYCNGCSGITATGINLKENPNLKVIAVDPSVIPLGSKVWVEGYGYAVAGDTGGAIKGSKIDLFMPSKSQAYDFGRKKVLVKVLN</sequence>
<dbReference type="Pfam" id="PF07501">
    <property type="entry name" value="G5"/>
    <property type="match status" value="1"/>
</dbReference>
<evidence type="ECO:0000313" key="4">
    <source>
        <dbReference type="EMBL" id="PZX02846.1"/>
    </source>
</evidence>
<keyword evidence="1" id="KW-0732">Signal</keyword>
<dbReference type="Gene3D" id="2.40.40.10">
    <property type="entry name" value="RlpA-like domain"/>
    <property type="match status" value="1"/>
</dbReference>
<dbReference type="InterPro" id="IPR007137">
    <property type="entry name" value="DUF348"/>
</dbReference>
<dbReference type="GO" id="GO:0009254">
    <property type="term" value="P:peptidoglycan turnover"/>
    <property type="evidence" value="ECO:0007669"/>
    <property type="project" value="InterPro"/>
</dbReference>
<evidence type="ECO:0000256" key="1">
    <source>
        <dbReference type="ARBA" id="ARBA00022729"/>
    </source>
</evidence>
<dbReference type="OrthoDB" id="9798935at2"/>
<dbReference type="InterPro" id="IPR036908">
    <property type="entry name" value="RlpA-like_sf"/>
</dbReference>
<dbReference type="InterPro" id="IPR010611">
    <property type="entry name" value="3D_dom"/>
</dbReference>